<protein>
    <submittedName>
        <fullName evidence="1">Uncharacterized protein</fullName>
    </submittedName>
</protein>
<dbReference type="AlphaFoldDB" id="G0UZ96"/>
<proteinExistence type="predicted"/>
<accession>G0UZ96</accession>
<evidence type="ECO:0000313" key="1">
    <source>
        <dbReference type="EMBL" id="CCC94715.1"/>
    </source>
</evidence>
<gene>
    <name evidence="1" type="ORF">TCIL3000_11_970</name>
</gene>
<name>G0UZ96_TRYCI</name>
<organism evidence="1">
    <name type="scientific">Trypanosoma congolense (strain IL3000)</name>
    <dbReference type="NCBI Taxonomy" id="1068625"/>
    <lineage>
        <taxon>Eukaryota</taxon>
        <taxon>Discoba</taxon>
        <taxon>Euglenozoa</taxon>
        <taxon>Kinetoplastea</taxon>
        <taxon>Metakinetoplastina</taxon>
        <taxon>Trypanosomatida</taxon>
        <taxon>Trypanosomatidae</taxon>
        <taxon>Trypanosoma</taxon>
        <taxon>Nannomonas</taxon>
    </lineage>
</organism>
<dbReference type="EMBL" id="HE575324">
    <property type="protein sequence ID" value="CCC94715.1"/>
    <property type="molecule type" value="Genomic_DNA"/>
</dbReference>
<sequence>MHASPSLSSLQPVALLAPKQLRALLLEGGAEVVVEHRMAGKKRMFVHIPDEYERGEMAARHDSCVTVHRKAVEDLTWARETLWNNEWLRRYLYTSDYLTWPALQQLASMVNLAWSAKETDEVADYAAASALRKALKIIRQDVLYTGLHPLREETLTGPLLAFKSEEGNGTTAGDILHVLGSRDDKSMDGNLGTAVWSLELHTPSFTTDDVLKLPLTVRMQDAFVHILQPSLSAATLDNSWSALLAAHRQCVDDNNMGLFCSVPECIAQMSDNVAHVAQLISKAGEQRQRVRMRVGVYGTVIQRNEVFVVSWLSQSHDGTSDESALRDAFEKTVCRSYEVCKATGLIVYCDGAHEIGSLLRMRFLSPLASECEYQQVTETASQARVTHVVVKHNPFVVVHGPRVAGEFPENAGARQELMELLLSREGNASLASRPSPQNRIPNDVSCVAGATSTTFTGEDLRRGVDEAVLRTLSGEPMTRVALATHPNMARFRGVPNFEAVLKDSLKRVAEYQGRKYRPKE</sequence>
<dbReference type="VEuPathDB" id="TriTrypDB:TcIL3000.11.970"/>
<reference evidence="1" key="1">
    <citation type="journal article" date="2012" name="Proc. Natl. Acad. Sci. U.S.A.">
        <title>Antigenic diversity is generated by distinct evolutionary mechanisms in African trypanosome species.</title>
        <authorList>
            <person name="Jackson A.P."/>
            <person name="Berry A."/>
            <person name="Aslett M."/>
            <person name="Allison H.C."/>
            <person name="Burton P."/>
            <person name="Vavrova-Anderson J."/>
            <person name="Brown R."/>
            <person name="Browne H."/>
            <person name="Corton N."/>
            <person name="Hauser H."/>
            <person name="Gamble J."/>
            <person name="Gilderthorp R."/>
            <person name="Marcello L."/>
            <person name="McQuillan J."/>
            <person name="Otto T.D."/>
            <person name="Quail M.A."/>
            <person name="Sanders M.J."/>
            <person name="van Tonder A."/>
            <person name="Ginger M.L."/>
            <person name="Field M.C."/>
            <person name="Barry J.D."/>
            <person name="Hertz-Fowler C."/>
            <person name="Berriman M."/>
        </authorList>
    </citation>
    <scope>NUCLEOTIDE SEQUENCE</scope>
    <source>
        <strain evidence="1">IL3000</strain>
    </source>
</reference>